<sequence>MADLSSAMVSSKSSIQSLRAAFSSGPSFILFLMALQFAEEALTSSIVLFKVAEINSGRDLEARSGRDTRVETQSSGYSVPLHAEWAIWMCLWMCNRGISMVFELNLAGLLKESRVTKRIEMGKRKSKCLVLPLVRYMVSNAERMDANFRLEGGKD</sequence>
<dbReference type="AlphaFoldDB" id="A0A4U5LSZ6"/>
<evidence type="ECO:0000313" key="1">
    <source>
        <dbReference type="EMBL" id="TKR59150.1"/>
    </source>
</evidence>
<reference evidence="1" key="1">
    <citation type="submission" date="2018-10" db="EMBL/GenBank/DDBJ databases">
        <title>Population genomic analysis revealed the cold adaptation of white poplar.</title>
        <authorList>
            <person name="Liu Y.-J."/>
        </authorList>
    </citation>
    <scope>NUCLEOTIDE SEQUENCE [LARGE SCALE GENOMIC DNA]</scope>
    <source>
        <strain evidence="1">PAL-ZL1</strain>
    </source>
</reference>
<organism evidence="1">
    <name type="scientific">Populus alba</name>
    <name type="common">White poplar</name>
    <dbReference type="NCBI Taxonomy" id="43335"/>
    <lineage>
        <taxon>Eukaryota</taxon>
        <taxon>Viridiplantae</taxon>
        <taxon>Streptophyta</taxon>
        <taxon>Embryophyta</taxon>
        <taxon>Tracheophyta</taxon>
        <taxon>Spermatophyta</taxon>
        <taxon>Magnoliopsida</taxon>
        <taxon>eudicotyledons</taxon>
        <taxon>Gunneridae</taxon>
        <taxon>Pentapetalae</taxon>
        <taxon>rosids</taxon>
        <taxon>fabids</taxon>
        <taxon>Malpighiales</taxon>
        <taxon>Salicaceae</taxon>
        <taxon>Saliceae</taxon>
        <taxon>Populus</taxon>
    </lineage>
</organism>
<dbReference type="EMBL" id="RCHU01001273">
    <property type="protein sequence ID" value="TKR59150.1"/>
    <property type="molecule type" value="Genomic_DNA"/>
</dbReference>
<gene>
    <name evidence="1" type="ORF">D5086_0000324970</name>
</gene>
<protein>
    <submittedName>
        <fullName evidence="1">Uncharacterized protein</fullName>
    </submittedName>
</protein>
<comment type="caution">
    <text evidence="1">The sequence shown here is derived from an EMBL/GenBank/DDBJ whole genome shotgun (WGS) entry which is preliminary data.</text>
</comment>
<name>A0A4U5LSZ6_POPAL</name>
<accession>A0A4U5LSZ6</accession>
<proteinExistence type="predicted"/>